<feature type="signal peptide" evidence="1">
    <location>
        <begin position="1"/>
        <end position="22"/>
    </location>
</feature>
<evidence type="ECO:0000313" key="3">
    <source>
        <dbReference type="Proteomes" id="UP001500842"/>
    </source>
</evidence>
<sequence>MRNITLNVLASTALALVLTACGDDEGSPDAAEASAGASLGDAQVKAITAAEICDNLTPDEVSDAIGLEATSARADDDATPQCLYDLTGSDGALVGLVVAGMRPESEVGGKTGDAAFDYVLDLNRSYAGESGLEESTVAAGDRATHLKGASLHFGLVATGGHLITVALPVADADDAAFEALLAAVGSELG</sequence>
<comment type="caution">
    <text evidence="2">The sequence shown here is derived from an EMBL/GenBank/DDBJ whole genome shotgun (WGS) entry which is preliminary data.</text>
</comment>
<accession>A0ABN2AMD5</accession>
<organism evidence="2 3">
    <name type="scientific">Nocardioides humi</name>
    <dbReference type="NCBI Taxonomy" id="449461"/>
    <lineage>
        <taxon>Bacteria</taxon>
        <taxon>Bacillati</taxon>
        <taxon>Actinomycetota</taxon>
        <taxon>Actinomycetes</taxon>
        <taxon>Propionibacteriales</taxon>
        <taxon>Nocardioidaceae</taxon>
        <taxon>Nocardioides</taxon>
    </lineage>
</organism>
<dbReference type="Proteomes" id="UP001500842">
    <property type="component" value="Unassembled WGS sequence"/>
</dbReference>
<dbReference type="PROSITE" id="PS51257">
    <property type="entry name" value="PROKAR_LIPOPROTEIN"/>
    <property type="match status" value="1"/>
</dbReference>
<reference evidence="2 3" key="1">
    <citation type="journal article" date="2019" name="Int. J. Syst. Evol. Microbiol.">
        <title>The Global Catalogue of Microorganisms (GCM) 10K type strain sequencing project: providing services to taxonomists for standard genome sequencing and annotation.</title>
        <authorList>
            <consortium name="The Broad Institute Genomics Platform"/>
            <consortium name="The Broad Institute Genome Sequencing Center for Infectious Disease"/>
            <person name="Wu L."/>
            <person name="Ma J."/>
        </authorList>
    </citation>
    <scope>NUCLEOTIDE SEQUENCE [LARGE SCALE GENOMIC DNA]</scope>
    <source>
        <strain evidence="2 3">JCM 14942</strain>
    </source>
</reference>
<keyword evidence="1" id="KW-0732">Signal</keyword>
<evidence type="ECO:0000313" key="2">
    <source>
        <dbReference type="EMBL" id="GAA1520769.1"/>
    </source>
</evidence>
<feature type="chain" id="PRO_5045712020" description="DUF3558 domain-containing protein" evidence="1">
    <location>
        <begin position="23"/>
        <end position="189"/>
    </location>
</feature>
<name>A0ABN2AMD5_9ACTN</name>
<protein>
    <recommendedName>
        <fullName evidence="4">DUF3558 domain-containing protein</fullName>
    </recommendedName>
</protein>
<evidence type="ECO:0000256" key="1">
    <source>
        <dbReference type="SAM" id="SignalP"/>
    </source>
</evidence>
<gene>
    <name evidence="2" type="ORF">GCM10009788_25800</name>
</gene>
<evidence type="ECO:0008006" key="4">
    <source>
        <dbReference type="Google" id="ProtNLM"/>
    </source>
</evidence>
<keyword evidence="3" id="KW-1185">Reference proteome</keyword>
<dbReference type="EMBL" id="BAAAOR010000023">
    <property type="protein sequence ID" value="GAA1520769.1"/>
    <property type="molecule type" value="Genomic_DNA"/>
</dbReference>
<proteinExistence type="predicted"/>
<dbReference type="RefSeq" id="WP_141006870.1">
    <property type="nucleotide sequence ID" value="NZ_BAAAOR010000023.1"/>
</dbReference>